<dbReference type="SUPFAM" id="SSF46689">
    <property type="entry name" value="Homeodomain-like"/>
    <property type="match status" value="1"/>
</dbReference>
<dbReference type="RefSeq" id="WP_350352353.1">
    <property type="nucleotide sequence ID" value="NZ_CP158357.1"/>
</dbReference>
<organism evidence="3">
    <name type="scientific">Microbacterium sp. A8/3-1</name>
    <dbReference type="NCBI Taxonomy" id="3160749"/>
    <lineage>
        <taxon>Bacteria</taxon>
        <taxon>Bacillati</taxon>
        <taxon>Actinomycetota</taxon>
        <taxon>Actinomycetes</taxon>
        <taxon>Micrococcales</taxon>
        <taxon>Microbacteriaceae</taxon>
        <taxon>Microbacterium</taxon>
    </lineage>
</organism>
<dbReference type="Gene3D" id="3.30.420.10">
    <property type="entry name" value="Ribonuclease H-like superfamily/Ribonuclease H"/>
    <property type="match status" value="1"/>
</dbReference>
<proteinExistence type="predicted"/>
<feature type="region of interest" description="Disordered" evidence="1">
    <location>
        <begin position="614"/>
        <end position="637"/>
    </location>
</feature>
<dbReference type="EMBL" id="CP158357">
    <property type="protein sequence ID" value="XBX79277.1"/>
    <property type="molecule type" value="Genomic_DNA"/>
</dbReference>
<accession>A0AAU7W0H6</accession>
<dbReference type="InterPro" id="IPR012337">
    <property type="entry name" value="RNaseH-like_sf"/>
</dbReference>
<dbReference type="GO" id="GO:0015074">
    <property type="term" value="P:DNA integration"/>
    <property type="evidence" value="ECO:0007669"/>
    <property type="project" value="InterPro"/>
</dbReference>
<dbReference type="SUPFAM" id="SSF53098">
    <property type="entry name" value="Ribonuclease H-like"/>
    <property type="match status" value="1"/>
</dbReference>
<evidence type="ECO:0000313" key="3">
    <source>
        <dbReference type="EMBL" id="XBX79277.1"/>
    </source>
</evidence>
<protein>
    <submittedName>
        <fullName evidence="3">Mu transposase C-terminal domain-containing protein</fullName>
    </submittedName>
</protein>
<dbReference type="InterPro" id="IPR015378">
    <property type="entry name" value="Transposase-like_Mu_C"/>
</dbReference>
<dbReference type="InterPro" id="IPR009004">
    <property type="entry name" value="Transposase_Mu_C"/>
</dbReference>
<dbReference type="InterPro" id="IPR001584">
    <property type="entry name" value="Integrase_cat-core"/>
</dbReference>
<feature type="domain" description="Integrase catalytic" evidence="2">
    <location>
        <begin position="225"/>
        <end position="390"/>
    </location>
</feature>
<dbReference type="Pfam" id="PF09299">
    <property type="entry name" value="Mu-transpos_C"/>
    <property type="match status" value="1"/>
</dbReference>
<dbReference type="AlphaFoldDB" id="A0AAU7W0H6"/>
<reference evidence="3" key="1">
    <citation type="submission" date="2024-06" db="EMBL/GenBank/DDBJ databases">
        <title>Draft genome sequence of Microbacterium sp. strain A8/3-1, isolated from Oxytropis tragacanthoides Fisch. ex DC. Root nodules in the Altai region of Russia.</title>
        <authorList>
            <person name="Sazanova A."/>
            <person name="Guro P."/>
            <person name="Kuznetsova I."/>
            <person name="Belimov A."/>
            <person name="Safronova V."/>
        </authorList>
    </citation>
    <scope>NUCLEOTIDE SEQUENCE</scope>
    <source>
        <strain evidence="3">A8/3-1</strain>
    </source>
</reference>
<dbReference type="PROSITE" id="PS50994">
    <property type="entry name" value="INTEGRASE"/>
    <property type="match status" value="1"/>
</dbReference>
<dbReference type="InterPro" id="IPR009057">
    <property type="entry name" value="Homeodomain-like_sf"/>
</dbReference>
<name>A0AAU7W0H6_9MICO</name>
<gene>
    <name evidence="3" type="ORF">ABS642_04075</name>
</gene>
<evidence type="ECO:0000259" key="2">
    <source>
        <dbReference type="PROSITE" id="PS50994"/>
    </source>
</evidence>
<dbReference type="SUPFAM" id="SSF50610">
    <property type="entry name" value="mu transposase, C-terminal domain"/>
    <property type="match status" value="1"/>
</dbReference>
<dbReference type="GO" id="GO:0003676">
    <property type="term" value="F:nucleic acid binding"/>
    <property type="evidence" value="ECO:0007669"/>
    <property type="project" value="InterPro"/>
</dbReference>
<sequence length="637" mass="70461">MNKIRLWEWVVLDGIRCQVVAIDGATVEVQHANSLRHQKVLASTLVSAAAIEQHREALSDVAKLSRVSPEERARCEFLADVLHNHADESARGLNVEHARQQLAAHGIRVSERQVWRYLAAYRAHGIAGLIDRRRDNGPRPSRVDPRILELIEEELSAQQDASTGTQTRAIRRIGWNAERIGLKIPSRATMFRLLQEHDRGRSSFGSATTRRSKALRPQRTFHGTVATRPGELVEFDSTPLDVIAVLPDGSHGRPELTYAIDVATGTICGTLLRAGATKSVDIGAVLLARMLTPLSKRPGWPATRDQARALLGPGFLPTDEEWQELAETMPLIVPESVTVDRGKVFAGSTFTAACERLEISQIIANPRHPTDKPHVEGGFKRIRDGFVQYLAGFTGGSVADRGAHPKDDAVWTVDELQILLDLWVLTSWQTTPQSGLRLPDIPRRTLSPNQMYQVLAVAAPQVAVGLAEEDYIALMPIAWRTIQPYGINLHGLVYDNDALHPLRGRSSGLPGPARGRWEVRFDPYNLRQVWVRDHRAGSWICAAWTLSALSDQPFSGEVLRAARATLEAGSGPTARGADLLEEITRIQRERAETRTRTKSATALTDRAPILRIVSPPTADETVDTDLSSPPRRLRILE</sequence>
<evidence type="ECO:0000256" key="1">
    <source>
        <dbReference type="SAM" id="MobiDB-lite"/>
    </source>
</evidence>
<dbReference type="InterPro" id="IPR036397">
    <property type="entry name" value="RNaseH_sf"/>
</dbReference>